<organism evidence="2 3">
    <name type="scientific">Dreissena polymorpha</name>
    <name type="common">Zebra mussel</name>
    <name type="synonym">Mytilus polymorpha</name>
    <dbReference type="NCBI Taxonomy" id="45954"/>
    <lineage>
        <taxon>Eukaryota</taxon>
        <taxon>Metazoa</taxon>
        <taxon>Spiralia</taxon>
        <taxon>Lophotrochozoa</taxon>
        <taxon>Mollusca</taxon>
        <taxon>Bivalvia</taxon>
        <taxon>Autobranchia</taxon>
        <taxon>Heteroconchia</taxon>
        <taxon>Euheterodonta</taxon>
        <taxon>Imparidentia</taxon>
        <taxon>Neoheterodontei</taxon>
        <taxon>Myida</taxon>
        <taxon>Dreissenoidea</taxon>
        <taxon>Dreissenidae</taxon>
        <taxon>Dreissena</taxon>
    </lineage>
</organism>
<protein>
    <submittedName>
        <fullName evidence="2">Uncharacterized protein</fullName>
    </submittedName>
</protein>
<evidence type="ECO:0000256" key="1">
    <source>
        <dbReference type="SAM" id="MobiDB-lite"/>
    </source>
</evidence>
<reference evidence="2" key="2">
    <citation type="submission" date="2020-11" db="EMBL/GenBank/DDBJ databases">
        <authorList>
            <person name="McCartney M.A."/>
            <person name="Auch B."/>
            <person name="Kono T."/>
            <person name="Mallez S."/>
            <person name="Becker A."/>
            <person name="Gohl D.M."/>
            <person name="Silverstein K.A.T."/>
            <person name="Koren S."/>
            <person name="Bechman K.B."/>
            <person name="Herman A."/>
            <person name="Abrahante J.E."/>
            <person name="Garbe J."/>
        </authorList>
    </citation>
    <scope>NUCLEOTIDE SEQUENCE</scope>
    <source>
        <strain evidence="2">Duluth1</strain>
        <tissue evidence="2">Whole animal</tissue>
    </source>
</reference>
<accession>A0A9D4K509</accession>
<dbReference type="EMBL" id="JAIWYP010000004">
    <property type="protein sequence ID" value="KAH3833052.1"/>
    <property type="molecule type" value="Genomic_DNA"/>
</dbReference>
<feature type="region of interest" description="Disordered" evidence="1">
    <location>
        <begin position="1"/>
        <end position="25"/>
    </location>
</feature>
<reference evidence="2" key="1">
    <citation type="journal article" date="2019" name="bioRxiv">
        <title>The Genome of the Zebra Mussel, Dreissena polymorpha: A Resource for Invasive Species Research.</title>
        <authorList>
            <person name="McCartney M.A."/>
            <person name="Auch B."/>
            <person name="Kono T."/>
            <person name="Mallez S."/>
            <person name="Zhang Y."/>
            <person name="Obille A."/>
            <person name="Becker A."/>
            <person name="Abrahante J.E."/>
            <person name="Garbe J."/>
            <person name="Badalamenti J.P."/>
            <person name="Herman A."/>
            <person name="Mangelson H."/>
            <person name="Liachko I."/>
            <person name="Sullivan S."/>
            <person name="Sone E.D."/>
            <person name="Koren S."/>
            <person name="Silverstein K.A.T."/>
            <person name="Beckman K.B."/>
            <person name="Gohl D.M."/>
        </authorList>
    </citation>
    <scope>NUCLEOTIDE SEQUENCE</scope>
    <source>
        <strain evidence="2">Duluth1</strain>
        <tissue evidence="2">Whole animal</tissue>
    </source>
</reference>
<sequence length="128" mass="14105">MKEEHDLQQLNTELSVDPDCGENSCGDCEQTEEIAETSKCTCSSDIKNCDRHTDIGAVHMDLKDTVKEASSSRTDVCNGDTSEHGTKQCTEASGKIKGDKSSKKHLSKEECLGNTFLFCLPLEFRIIN</sequence>
<dbReference type="AlphaFoldDB" id="A0A9D4K509"/>
<evidence type="ECO:0000313" key="3">
    <source>
        <dbReference type="Proteomes" id="UP000828390"/>
    </source>
</evidence>
<evidence type="ECO:0000313" key="2">
    <source>
        <dbReference type="EMBL" id="KAH3833052.1"/>
    </source>
</evidence>
<proteinExistence type="predicted"/>
<name>A0A9D4K509_DREPO</name>
<gene>
    <name evidence="2" type="ORF">DPMN_106354</name>
</gene>
<keyword evidence="3" id="KW-1185">Reference proteome</keyword>
<dbReference type="Proteomes" id="UP000828390">
    <property type="component" value="Unassembled WGS sequence"/>
</dbReference>
<comment type="caution">
    <text evidence="2">The sequence shown here is derived from an EMBL/GenBank/DDBJ whole genome shotgun (WGS) entry which is preliminary data.</text>
</comment>